<dbReference type="SUPFAM" id="SSF53639">
    <property type="entry name" value="AraD/HMP-PK domain-like"/>
    <property type="match status" value="1"/>
</dbReference>
<evidence type="ECO:0000259" key="1">
    <source>
        <dbReference type="SMART" id="SM01007"/>
    </source>
</evidence>
<sequence>MDTTETQRTVLAALHRKIIDASHILHHQGVLDAYGHLSVRHPSNPEVFIMSRSMAPGTISSAEDLIEYHVRDAEPLDPGSAKGFAERHIHSEVYRRHPRVNAVVHSHAESVIPYTISGVPLRPCYHMGGFLGLGAKGWPEVYDASEHLVEGDVPDMLVRNAHLGEPLAACFDGGAVVALMRGHGLTVVADGVEEVVSRSVYAMKNASIQTAALTMQSAFAAQSGASGPGGLKFLDESESKAATGMAQWSAQRPWNLWVREVEASGLYLNSA</sequence>
<dbReference type="PANTHER" id="PTHR10672:SF41">
    <property type="entry name" value="CLASS II ALDOLASE_ADDUCIN DOMAIN PROTEIN (AFU_ORTHOLOGUE AFUA_3G01330)"/>
    <property type="match status" value="1"/>
</dbReference>
<evidence type="ECO:0000313" key="3">
    <source>
        <dbReference type="Proteomes" id="UP001430848"/>
    </source>
</evidence>
<evidence type="ECO:0000313" key="2">
    <source>
        <dbReference type="EMBL" id="KAK7742668.1"/>
    </source>
</evidence>
<proteinExistence type="predicted"/>
<keyword evidence="3" id="KW-1185">Reference proteome</keyword>
<organism evidence="2 3">
    <name type="scientific">Diaporthe eres</name>
    <name type="common">Phomopsis oblonga</name>
    <dbReference type="NCBI Taxonomy" id="83184"/>
    <lineage>
        <taxon>Eukaryota</taxon>
        <taxon>Fungi</taxon>
        <taxon>Dikarya</taxon>
        <taxon>Ascomycota</taxon>
        <taxon>Pezizomycotina</taxon>
        <taxon>Sordariomycetes</taxon>
        <taxon>Sordariomycetidae</taxon>
        <taxon>Diaporthales</taxon>
        <taxon>Diaporthaceae</taxon>
        <taxon>Diaporthe</taxon>
        <taxon>Diaporthe eres species complex</taxon>
    </lineage>
</organism>
<accession>A0ABR1PQ80</accession>
<gene>
    <name evidence="2" type="ORF">SLS63_000233</name>
</gene>
<dbReference type="Proteomes" id="UP001430848">
    <property type="component" value="Unassembled WGS sequence"/>
</dbReference>
<dbReference type="Pfam" id="PF00596">
    <property type="entry name" value="Aldolase_II"/>
    <property type="match status" value="1"/>
</dbReference>
<dbReference type="InterPro" id="IPR001303">
    <property type="entry name" value="Aldolase_II/adducin_N"/>
</dbReference>
<dbReference type="InterPro" id="IPR051017">
    <property type="entry name" value="Aldolase-II_Adducin_sf"/>
</dbReference>
<dbReference type="Gene3D" id="3.40.225.10">
    <property type="entry name" value="Class II aldolase/adducin N-terminal domain"/>
    <property type="match status" value="1"/>
</dbReference>
<comment type="caution">
    <text evidence="2">The sequence shown here is derived from an EMBL/GenBank/DDBJ whole genome shotgun (WGS) entry which is preliminary data.</text>
</comment>
<dbReference type="EMBL" id="JAKNSF020000001">
    <property type="protein sequence ID" value="KAK7742668.1"/>
    <property type="molecule type" value="Genomic_DNA"/>
</dbReference>
<reference evidence="2 3" key="1">
    <citation type="submission" date="2024-02" db="EMBL/GenBank/DDBJ databases">
        <title>De novo assembly and annotation of 12 fungi associated with fruit tree decline syndrome in Ontario, Canada.</title>
        <authorList>
            <person name="Sulman M."/>
            <person name="Ellouze W."/>
            <person name="Ilyukhin E."/>
        </authorList>
    </citation>
    <scope>NUCLEOTIDE SEQUENCE [LARGE SCALE GENOMIC DNA]</scope>
    <source>
        <strain evidence="2 3">M169</strain>
    </source>
</reference>
<feature type="domain" description="Class II aldolase/adducin N-terminal" evidence="1">
    <location>
        <begin position="16"/>
        <end position="210"/>
    </location>
</feature>
<dbReference type="InterPro" id="IPR036409">
    <property type="entry name" value="Aldolase_II/adducin_N_sf"/>
</dbReference>
<dbReference type="SMART" id="SM01007">
    <property type="entry name" value="Aldolase_II"/>
    <property type="match status" value="1"/>
</dbReference>
<dbReference type="PANTHER" id="PTHR10672">
    <property type="entry name" value="ADDUCIN"/>
    <property type="match status" value="1"/>
</dbReference>
<protein>
    <recommendedName>
        <fullName evidence="1">Class II aldolase/adducin N-terminal domain-containing protein</fullName>
    </recommendedName>
</protein>
<name>A0ABR1PQ80_DIAER</name>